<feature type="region of interest" description="Disordered" evidence="3">
    <location>
        <begin position="188"/>
        <end position="223"/>
    </location>
</feature>
<keyword evidence="1" id="KW-0112">Calmodulin-binding</keyword>
<protein>
    <submittedName>
        <fullName evidence="4">IQ-domain 3</fullName>
    </submittedName>
</protein>
<evidence type="ECO:0000256" key="2">
    <source>
        <dbReference type="ARBA" id="ARBA00024341"/>
    </source>
</evidence>
<dbReference type="SMART" id="SM00015">
    <property type="entry name" value="IQ"/>
    <property type="match status" value="1"/>
</dbReference>
<dbReference type="PANTHER" id="PTHR32295:SF216">
    <property type="entry name" value="PROTEIN IQ-DOMAIN 3"/>
    <property type="match status" value="1"/>
</dbReference>
<feature type="region of interest" description="Disordered" evidence="3">
    <location>
        <begin position="281"/>
        <end position="370"/>
    </location>
</feature>
<evidence type="ECO:0000313" key="4">
    <source>
        <dbReference type="EMBL" id="GER28304.1"/>
    </source>
</evidence>
<feature type="compositionally biased region" description="Basic and acidic residues" evidence="3">
    <location>
        <begin position="211"/>
        <end position="223"/>
    </location>
</feature>
<dbReference type="InterPro" id="IPR000048">
    <property type="entry name" value="IQ_motif_EF-hand-BS"/>
</dbReference>
<dbReference type="Pfam" id="PF00612">
    <property type="entry name" value="IQ"/>
    <property type="match status" value="1"/>
</dbReference>
<dbReference type="EMBL" id="BKCP01002447">
    <property type="protein sequence ID" value="GER28304.1"/>
    <property type="molecule type" value="Genomic_DNA"/>
</dbReference>
<dbReference type="GO" id="GO:0005516">
    <property type="term" value="F:calmodulin binding"/>
    <property type="evidence" value="ECO:0007669"/>
    <property type="project" value="UniProtKB-KW"/>
</dbReference>
<organism evidence="4 5">
    <name type="scientific">Striga asiatica</name>
    <name type="common">Asiatic witchweed</name>
    <name type="synonym">Buchnera asiatica</name>
    <dbReference type="NCBI Taxonomy" id="4170"/>
    <lineage>
        <taxon>Eukaryota</taxon>
        <taxon>Viridiplantae</taxon>
        <taxon>Streptophyta</taxon>
        <taxon>Embryophyta</taxon>
        <taxon>Tracheophyta</taxon>
        <taxon>Spermatophyta</taxon>
        <taxon>Magnoliopsida</taxon>
        <taxon>eudicotyledons</taxon>
        <taxon>Gunneridae</taxon>
        <taxon>Pentapetalae</taxon>
        <taxon>asterids</taxon>
        <taxon>lamiids</taxon>
        <taxon>Lamiales</taxon>
        <taxon>Orobanchaceae</taxon>
        <taxon>Buchnereae</taxon>
        <taxon>Striga</taxon>
    </lineage>
</organism>
<comment type="similarity">
    <text evidence="2">Belongs to the IQD family.</text>
</comment>
<dbReference type="PROSITE" id="PS50096">
    <property type="entry name" value="IQ"/>
    <property type="match status" value="1"/>
</dbReference>
<reference evidence="5" key="1">
    <citation type="journal article" date="2019" name="Curr. Biol.">
        <title>Genome Sequence of Striga asiatica Provides Insight into the Evolution of Plant Parasitism.</title>
        <authorList>
            <person name="Yoshida S."/>
            <person name="Kim S."/>
            <person name="Wafula E.K."/>
            <person name="Tanskanen J."/>
            <person name="Kim Y.M."/>
            <person name="Honaas L."/>
            <person name="Yang Z."/>
            <person name="Spallek T."/>
            <person name="Conn C.E."/>
            <person name="Ichihashi Y."/>
            <person name="Cheong K."/>
            <person name="Cui S."/>
            <person name="Der J.P."/>
            <person name="Gundlach H."/>
            <person name="Jiao Y."/>
            <person name="Hori C."/>
            <person name="Ishida J.K."/>
            <person name="Kasahara H."/>
            <person name="Kiba T."/>
            <person name="Kim M.S."/>
            <person name="Koo N."/>
            <person name="Laohavisit A."/>
            <person name="Lee Y.H."/>
            <person name="Lumba S."/>
            <person name="McCourt P."/>
            <person name="Mortimer J.C."/>
            <person name="Mutuku J.M."/>
            <person name="Nomura T."/>
            <person name="Sasaki-Sekimoto Y."/>
            <person name="Seto Y."/>
            <person name="Wang Y."/>
            <person name="Wakatake T."/>
            <person name="Sakakibara H."/>
            <person name="Demura T."/>
            <person name="Yamaguchi S."/>
            <person name="Yoneyama K."/>
            <person name="Manabe R.I."/>
            <person name="Nelson D.C."/>
            <person name="Schulman A.H."/>
            <person name="Timko M.P."/>
            <person name="dePamphilis C.W."/>
            <person name="Choi D."/>
            <person name="Shirasu K."/>
        </authorList>
    </citation>
    <scope>NUCLEOTIDE SEQUENCE [LARGE SCALE GENOMIC DNA]</scope>
    <source>
        <strain evidence="5">cv. UVA1</strain>
    </source>
</reference>
<accession>A0A5A7P6X9</accession>
<feature type="compositionally biased region" description="Basic and acidic residues" evidence="3">
    <location>
        <begin position="190"/>
        <end position="203"/>
    </location>
</feature>
<dbReference type="AlphaFoldDB" id="A0A5A7P6X9"/>
<evidence type="ECO:0000256" key="3">
    <source>
        <dbReference type="SAM" id="MobiDB-lite"/>
    </source>
</evidence>
<name>A0A5A7P6X9_STRAF</name>
<comment type="caution">
    <text evidence="4">The sequence shown here is derived from an EMBL/GenBank/DDBJ whole genome shotgun (WGS) entry which is preliminary data.</text>
</comment>
<dbReference type="PANTHER" id="PTHR32295">
    <property type="entry name" value="IQ-DOMAIN 5-RELATED"/>
    <property type="match status" value="1"/>
</dbReference>
<feature type="compositionally biased region" description="Polar residues" evidence="3">
    <location>
        <begin position="361"/>
        <end position="370"/>
    </location>
</feature>
<dbReference type="Gene3D" id="1.20.5.190">
    <property type="match status" value="1"/>
</dbReference>
<proteinExistence type="inferred from homology"/>
<gene>
    <name evidence="4" type="ORF">STAS_04087</name>
</gene>
<dbReference type="OrthoDB" id="1923765at2759"/>
<evidence type="ECO:0000256" key="1">
    <source>
        <dbReference type="ARBA" id="ARBA00022860"/>
    </source>
</evidence>
<evidence type="ECO:0000313" key="5">
    <source>
        <dbReference type="Proteomes" id="UP000325081"/>
    </source>
</evidence>
<dbReference type="Proteomes" id="UP000325081">
    <property type="component" value="Unassembled WGS sequence"/>
</dbReference>
<keyword evidence="5" id="KW-1185">Reference proteome</keyword>
<feature type="compositionally biased region" description="Polar residues" evidence="3">
    <location>
        <begin position="313"/>
        <end position="322"/>
    </location>
</feature>
<sequence>MGKRRAWIYAVKRALSCDSKQNREKMNNGQKKWRKWFGKQRKKKLIKSPNAEKNGKLIQAENEQKRRVHSVALVTAMAAEAAVAAAHVAAEVVRLRTAVATSASGKSKEEIAAIKIQTAFRGYLARRRLRALRGVVRLKSLVTGKSIKQQASATLQWMQTVSRLQSEVRARRMTKLSSIENSAIHRKIQHNSEKETEKSKISIEENWDDNSQTRDQIESTRRNREEAAMRRERALAYAYSHQQTWRNSSNSTNRTFMDPNSPRWGWSWLEHWMSARPWENERKSMVKSPLTPKSRSRPSSPRRAMVKDEDSRSINSTLSERSSLPGVPSYMGSTESTRAKSRLPSPLGTPESGSTRKRLSFSGSHNIDVK</sequence>